<dbReference type="EMBL" id="JADGMS010000003">
    <property type="protein sequence ID" value="KAF9685785.1"/>
    <property type="molecule type" value="Genomic_DNA"/>
</dbReference>
<gene>
    <name evidence="1" type="ORF">SADUNF_Sadunf03G0090200</name>
</gene>
<name>A0A835K9U2_9ROSI</name>
<accession>A0A835K9U2</accession>
<evidence type="ECO:0000313" key="1">
    <source>
        <dbReference type="EMBL" id="KAF9685785.1"/>
    </source>
</evidence>
<proteinExistence type="predicted"/>
<organism evidence="1 2">
    <name type="scientific">Salix dunnii</name>
    <dbReference type="NCBI Taxonomy" id="1413687"/>
    <lineage>
        <taxon>Eukaryota</taxon>
        <taxon>Viridiplantae</taxon>
        <taxon>Streptophyta</taxon>
        <taxon>Embryophyta</taxon>
        <taxon>Tracheophyta</taxon>
        <taxon>Spermatophyta</taxon>
        <taxon>Magnoliopsida</taxon>
        <taxon>eudicotyledons</taxon>
        <taxon>Gunneridae</taxon>
        <taxon>Pentapetalae</taxon>
        <taxon>rosids</taxon>
        <taxon>fabids</taxon>
        <taxon>Malpighiales</taxon>
        <taxon>Salicaceae</taxon>
        <taxon>Saliceae</taxon>
        <taxon>Salix</taxon>
    </lineage>
</organism>
<reference evidence="1 2" key="1">
    <citation type="submission" date="2020-10" db="EMBL/GenBank/DDBJ databases">
        <title>Plant Genome Project.</title>
        <authorList>
            <person name="Zhang R.-G."/>
        </authorList>
    </citation>
    <scope>NUCLEOTIDE SEQUENCE [LARGE SCALE GENOMIC DNA]</scope>
    <source>
        <strain evidence="1">FAFU-HL-1</strain>
        <tissue evidence="1">Leaf</tissue>
    </source>
</reference>
<sequence length="164" mass="18722">MRVKGGKRVLLKPEPRDFIGCAYQSKIVYDVKFPQSPYSLLDVKREGLSSSPNQKNAILLSSQDSDHLQYCKMFKCMKDLMTFSWDNQIIGSVQVCQDKRGTEHELQRKPTMNCIWLLSSYSPGFAACRCCLLLPINIFTYFISDNQTFRSQNLLGCEIVGAMD</sequence>
<comment type="caution">
    <text evidence="1">The sequence shown here is derived from an EMBL/GenBank/DDBJ whole genome shotgun (WGS) entry which is preliminary data.</text>
</comment>
<dbReference type="AlphaFoldDB" id="A0A835K9U2"/>
<protein>
    <submittedName>
        <fullName evidence="1">Uncharacterized protein</fullName>
    </submittedName>
</protein>
<evidence type="ECO:0000313" key="2">
    <source>
        <dbReference type="Proteomes" id="UP000657918"/>
    </source>
</evidence>
<dbReference type="Proteomes" id="UP000657918">
    <property type="component" value="Unassembled WGS sequence"/>
</dbReference>
<keyword evidence="2" id="KW-1185">Reference proteome</keyword>